<dbReference type="HOGENOM" id="CLU_1300852_0_0_1"/>
<evidence type="ECO:0000256" key="1">
    <source>
        <dbReference type="SAM" id="MobiDB-lite"/>
    </source>
</evidence>
<evidence type="ECO:0000313" key="2">
    <source>
        <dbReference type="EMBL" id="EDW56001.1"/>
    </source>
</evidence>
<dbReference type="AlphaFoldDB" id="B4I6Q3"/>
<feature type="region of interest" description="Disordered" evidence="1">
    <location>
        <begin position="147"/>
        <end position="186"/>
    </location>
</feature>
<dbReference type="EMBL" id="CH480823">
    <property type="protein sequence ID" value="EDW56001.1"/>
    <property type="molecule type" value="Genomic_DNA"/>
</dbReference>
<keyword evidence="3" id="KW-1185">Reference proteome</keyword>
<proteinExistence type="predicted"/>
<protein>
    <submittedName>
        <fullName evidence="2">GM22888</fullName>
    </submittedName>
</protein>
<feature type="compositionally biased region" description="Basic and acidic residues" evidence="1">
    <location>
        <begin position="155"/>
        <end position="166"/>
    </location>
</feature>
<sequence length="212" mass="23487">MRQPRSATSSPPRPHALVHQPIPARRGAPLKCQQCHTSLGSPLCVGEGVSDGNLSLLYSTLPCRCKRVHWPCGLSQTGRQSISSQPPTDGICRDWQRHWGFFAPFDFGIWQLADDDERAAPPPPQQQPPPWAIWAWIWRLPPPSQSNRISSCIPSDRRSSSIDHHPAPVSSTRHRHSAPSIQHPVSTIHQPPTGSIFVCVCAVAMANVYTIR</sequence>
<dbReference type="Proteomes" id="UP000001292">
    <property type="component" value="Unassembled WGS sequence"/>
</dbReference>
<accession>B4I6Q3</accession>
<name>B4I6Q3_DROSE</name>
<organism evidence="3">
    <name type="scientific">Drosophila sechellia</name>
    <name type="common">Fruit fly</name>
    <dbReference type="NCBI Taxonomy" id="7238"/>
    <lineage>
        <taxon>Eukaryota</taxon>
        <taxon>Metazoa</taxon>
        <taxon>Ecdysozoa</taxon>
        <taxon>Arthropoda</taxon>
        <taxon>Hexapoda</taxon>
        <taxon>Insecta</taxon>
        <taxon>Pterygota</taxon>
        <taxon>Neoptera</taxon>
        <taxon>Endopterygota</taxon>
        <taxon>Diptera</taxon>
        <taxon>Brachycera</taxon>
        <taxon>Muscomorpha</taxon>
        <taxon>Ephydroidea</taxon>
        <taxon>Drosophilidae</taxon>
        <taxon>Drosophila</taxon>
        <taxon>Sophophora</taxon>
    </lineage>
</organism>
<gene>
    <name evidence="2" type="primary">Dsec\GM22888</name>
    <name evidence="2" type="ORF">Dsec_GM22888</name>
</gene>
<reference evidence="2 3" key="1">
    <citation type="journal article" date="2007" name="Nature">
        <title>Evolution of genes and genomes on the Drosophila phylogeny.</title>
        <authorList>
            <consortium name="Drosophila 12 Genomes Consortium"/>
            <person name="Clark A.G."/>
            <person name="Eisen M.B."/>
            <person name="Smith D.R."/>
            <person name="Bergman C.M."/>
            <person name="Oliver B."/>
            <person name="Markow T.A."/>
            <person name="Kaufman T.C."/>
            <person name="Kellis M."/>
            <person name="Gelbart W."/>
            <person name="Iyer V.N."/>
            <person name="Pollard D.A."/>
            <person name="Sackton T.B."/>
            <person name="Larracuente A.M."/>
            <person name="Singh N.D."/>
            <person name="Abad J.P."/>
            <person name="Abt D.N."/>
            <person name="Adryan B."/>
            <person name="Aguade M."/>
            <person name="Akashi H."/>
            <person name="Anderson W.W."/>
            <person name="Aquadro C.F."/>
            <person name="Ardell D.H."/>
            <person name="Arguello R."/>
            <person name="Artieri C.G."/>
            <person name="Barbash D.A."/>
            <person name="Barker D."/>
            <person name="Barsanti P."/>
            <person name="Batterham P."/>
            <person name="Batzoglou S."/>
            <person name="Begun D."/>
            <person name="Bhutkar A."/>
            <person name="Blanco E."/>
            <person name="Bosak S.A."/>
            <person name="Bradley R.K."/>
            <person name="Brand A.D."/>
            <person name="Brent M.R."/>
            <person name="Brooks A.N."/>
            <person name="Brown R.H."/>
            <person name="Butlin R.K."/>
            <person name="Caggese C."/>
            <person name="Calvi B.R."/>
            <person name="Bernardo de Carvalho A."/>
            <person name="Caspi A."/>
            <person name="Castrezana S."/>
            <person name="Celniker S.E."/>
            <person name="Chang J.L."/>
            <person name="Chapple C."/>
            <person name="Chatterji S."/>
            <person name="Chinwalla A."/>
            <person name="Civetta A."/>
            <person name="Clifton S.W."/>
            <person name="Comeron J.M."/>
            <person name="Costello J.C."/>
            <person name="Coyne J.A."/>
            <person name="Daub J."/>
            <person name="David R.G."/>
            <person name="Delcher A.L."/>
            <person name="Delehaunty K."/>
            <person name="Do C.B."/>
            <person name="Ebling H."/>
            <person name="Edwards K."/>
            <person name="Eickbush T."/>
            <person name="Evans J.D."/>
            <person name="Filipski A."/>
            <person name="Findeiss S."/>
            <person name="Freyhult E."/>
            <person name="Fulton L."/>
            <person name="Fulton R."/>
            <person name="Garcia A.C."/>
            <person name="Gardiner A."/>
            <person name="Garfield D.A."/>
            <person name="Garvin B.E."/>
            <person name="Gibson G."/>
            <person name="Gilbert D."/>
            <person name="Gnerre S."/>
            <person name="Godfrey J."/>
            <person name="Good R."/>
            <person name="Gotea V."/>
            <person name="Gravely B."/>
            <person name="Greenberg A.J."/>
            <person name="Griffiths-Jones S."/>
            <person name="Gross S."/>
            <person name="Guigo R."/>
            <person name="Gustafson E.A."/>
            <person name="Haerty W."/>
            <person name="Hahn M.W."/>
            <person name="Halligan D.L."/>
            <person name="Halpern A.L."/>
            <person name="Halter G.M."/>
            <person name="Han M.V."/>
            <person name="Heger A."/>
            <person name="Hillier L."/>
            <person name="Hinrichs A.S."/>
            <person name="Holmes I."/>
            <person name="Hoskins R.A."/>
            <person name="Hubisz M.J."/>
            <person name="Hultmark D."/>
            <person name="Huntley M.A."/>
            <person name="Jaffe D.B."/>
            <person name="Jagadeeshan S."/>
            <person name="Jeck W.R."/>
            <person name="Johnson J."/>
            <person name="Jones C.D."/>
            <person name="Jordan W.C."/>
            <person name="Karpen G.H."/>
            <person name="Kataoka E."/>
            <person name="Keightley P.D."/>
            <person name="Kheradpour P."/>
            <person name="Kirkness E.F."/>
            <person name="Koerich L.B."/>
            <person name="Kristiansen K."/>
            <person name="Kudrna D."/>
            <person name="Kulathinal R.J."/>
            <person name="Kumar S."/>
            <person name="Kwok R."/>
            <person name="Lander E."/>
            <person name="Langley C.H."/>
            <person name="Lapoint R."/>
            <person name="Lazzaro B.P."/>
            <person name="Lee S.J."/>
            <person name="Levesque L."/>
            <person name="Li R."/>
            <person name="Lin C.F."/>
            <person name="Lin M.F."/>
            <person name="Lindblad-Toh K."/>
            <person name="Llopart A."/>
            <person name="Long M."/>
            <person name="Low L."/>
            <person name="Lozovsky E."/>
            <person name="Lu J."/>
            <person name="Luo M."/>
            <person name="Machado C.A."/>
            <person name="Makalowski W."/>
            <person name="Marzo M."/>
            <person name="Matsuda M."/>
            <person name="Matzkin L."/>
            <person name="McAllister B."/>
            <person name="McBride C.S."/>
            <person name="McKernan B."/>
            <person name="McKernan K."/>
            <person name="Mendez-Lago M."/>
            <person name="Minx P."/>
            <person name="Mollenhauer M.U."/>
            <person name="Montooth K."/>
            <person name="Mount S.M."/>
            <person name="Mu X."/>
            <person name="Myers E."/>
            <person name="Negre B."/>
            <person name="Newfeld S."/>
            <person name="Nielsen R."/>
            <person name="Noor M.A."/>
            <person name="O'Grady P."/>
            <person name="Pachter L."/>
            <person name="Papaceit M."/>
            <person name="Parisi M.J."/>
            <person name="Parisi M."/>
            <person name="Parts L."/>
            <person name="Pedersen J.S."/>
            <person name="Pesole G."/>
            <person name="Phillippy A.M."/>
            <person name="Ponting C.P."/>
            <person name="Pop M."/>
            <person name="Porcelli D."/>
            <person name="Powell J.R."/>
            <person name="Prohaska S."/>
            <person name="Pruitt K."/>
            <person name="Puig M."/>
            <person name="Quesneville H."/>
            <person name="Ram K.R."/>
            <person name="Rand D."/>
            <person name="Rasmussen M.D."/>
            <person name="Reed L.K."/>
            <person name="Reenan R."/>
            <person name="Reily A."/>
            <person name="Remington K.A."/>
            <person name="Rieger T.T."/>
            <person name="Ritchie M.G."/>
            <person name="Robin C."/>
            <person name="Rogers Y.H."/>
            <person name="Rohde C."/>
            <person name="Rozas J."/>
            <person name="Rubenfield M.J."/>
            <person name="Ruiz A."/>
            <person name="Russo S."/>
            <person name="Salzberg S.L."/>
            <person name="Sanchez-Gracia A."/>
            <person name="Saranga D.J."/>
            <person name="Sato H."/>
            <person name="Schaeffer S.W."/>
            <person name="Schatz M.C."/>
            <person name="Schlenke T."/>
            <person name="Schwartz R."/>
            <person name="Segarra C."/>
            <person name="Singh R.S."/>
            <person name="Sirot L."/>
            <person name="Sirota M."/>
            <person name="Sisneros N.B."/>
            <person name="Smith C.D."/>
            <person name="Smith T.F."/>
            <person name="Spieth J."/>
            <person name="Stage D.E."/>
            <person name="Stark A."/>
            <person name="Stephan W."/>
            <person name="Strausberg R.L."/>
            <person name="Strempel S."/>
            <person name="Sturgill D."/>
            <person name="Sutton G."/>
            <person name="Sutton G.G."/>
            <person name="Tao W."/>
            <person name="Teichmann S."/>
            <person name="Tobari Y.N."/>
            <person name="Tomimura Y."/>
            <person name="Tsolas J.M."/>
            <person name="Valente V.L."/>
            <person name="Venter E."/>
            <person name="Venter J.C."/>
            <person name="Vicario S."/>
            <person name="Vieira F.G."/>
            <person name="Vilella A.J."/>
            <person name="Villasante A."/>
            <person name="Walenz B."/>
            <person name="Wang J."/>
            <person name="Wasserman M."/>
            <person name="Watts T."/>
            <person name="Wilson D."/>
            <person name="Wilson R.K."/>
            <person name="Wing R.A."/>
            <person name="Wolfner M.F."/>
            <person name="Wong A."/>
            <person name="Wong G.K."/>
            <person name="Wu C.I."/>
            <person name="Wu G."/>
            <person name="Yamamoto D."/>
            <person name="Yang H.P."/>
            <person name="Yang S.P."/>
            <person name="Yorke J.A."/>
            <person name="Yoshida K."/>
            <person name="Zdobnov E."/>
            <person name="Zhang P."/>
            <person name="Zhang Y."/>
            <person name="Zimin A.V."/>
            <person name="Baldwin J."/>
            <person name="Abdouelleil A."/>
            <person name="Abdulkadir J."/>
            <person name="Abebe A."/>
            <person name="Abera B."/>
            <person name="Abreu J."/>
            <person name="Acer S.C."/>
            <person name="Aftuck L."/>
            <person name="Alexander A."/>
            <person name="An P."/>
            <person name="Anderson E."/>
            <person name="Anderson S."/>
            <person name="Arachi H."/>
            <person name="Azer M."/>
            <person name="Bachantsang P."/>
            <person name="Barry A."/>
            <person name="Bayul T."/>
            <person name="Berlin A."/>
            <person name="Bessette D."/>
            <person name="Bloom T."/>
            <person name="Blye J."/>
            <person name="Boguslavskiy L."/>
            <person name="Bonnet C."/>
            <person name="Boukhgalter B."/>
            <person name="Bourzgui I."/>
            <person name="Brown A."/>
            <person name="Cahill P."/>
            <person name="Channer S."/>
            <person name="Cheshatsang Y."/>
            <person name="Chuda L."/>
            <person name="Citroen M."/>
            <person name="Collymore A."/>
            <person name="Cooke P."/>
            <person name="Costello M."/>
            <person name="D'Aco K."/>
            <person name="Daza R."/>
            <person name="De Haan G."/>
            <person name="DeGray S."/>
            <person name="DeMaso C."/>
            <person name="Dhargay N."/>
            <person name="Dooley K."/>
            <person name="Dooley E."/>
            <person name="Doricent M."/>
            <person name="Dorje P."/>
            <person name="Dorjee K."/>
            <person name="Dupes A."/>
            <person name="Elong R."/>
            <person name="Falk J."/>
            <person name="Farina A."/>
            <person name="Faro S."/>
            <person name="Ferguson D."/>
            <person name="Fisher S."/>
            <person name="Foley C.D."/>
            <person name="Franke A."/>
            <person name="Friedrich D."/>
            <person name="Gadbois L."/>
            <person name="Gearin G."/>
            <person name="Gearin C.R."/>
            <person name="Giannoukos G."/>
            <person name="Goode T."/>
            <person name="Graham J."/>
            <person name="Grandbois E."/>
            <person name="Grewal S."/>
            <person name="Gyaltsen K."/>
            <person name="Hafez N."/>
            <person name="Hagos B."/>
            <person name="Hall J."/>
            <person name="Henson C."/>
            <person name="Hollinger A."/>
            <person name="Honan T."/>
            <person name="Huard M.D."/>
            <person name="Hughes L."/>
            <person name="Hurhula B."/>
            <person name="Husby M.E."/>
            <person name="Kamat A."/>
            <person name="Kanga B."/>
            <person name="Kashin S."/>
            <person name="Khazanovich D."/>
            <person name="Kisner P."/>
            <person name="Lance K."/>
            <person name="Lara M."/>
            <person name="Lee W."/>
            <person name="Lennon N."/>
            <person name="Letendre F."/>
            <person name="LeVine R."/>
            <person name="Lipovsky A."/>
            <person name="Liu X."/>
            <person name="Liu J."/>
            <person name="Liu S."/>
            <person name="Lokyitsang T."/>
            <person name="Lokyitsang Y."/>
            <person name="Lubonja R."/>
            <person name="Lui A."/>
            <person name="MacDonald P."/>
            <person name="Magnisalis V."/>
            <person name="Maru K."/>
            <person name="Matthews C."/>
            <person name="McCusker W."/>
            <person name="McDonough S."/>
            <person name="Mehta T."/>
            <person name="Meldrim J."/>
            <person name="Meneus L."/>
            <person name="Mihai O."/>
            <person name="Mihalev A."/>
            <person name="Mihova T."/>
            <person name="Mittelman R."/>
            <person name="Mlenga V."/>
            <person name="Montmayeur A."/>
            <person name="Mulrain L."/>
            <person name="Navidi A."/>
            <person name="Naylor J."/>
            <person name="Negash T."/>
            <person name="Nguyen T."/>
            <person name="Nguyen N."/>
            <person name="Nicol R."/>
            <person name="Norbu C."/>
            <person name="Norbu N."/>
            <person name="Novod N."/>
            <person name="O'Neill B."/>
            <person name="Osman S."/>
            <person name="Markiewicz E."/>
            <person name="Oyono O.L."/>
            <person name="Patti C."/>
            <person name="Phunkhang P."/>
            <person name="Pierre F."/>
            <person name="Priest M."/>
            <person name="Raghuraman S."/>
            <person name="Rege F."/>
            <person name="Reyes R."/>
            <person name="Rise C."/>
            <person name="Rogov P."/>
            <person name="Ross K."/>
            <person name="Ryan E."/>
            <person name="Settipalli S."/>
            <person name="Shea T."/>
            <person name="Sherpa N."/>
            <person name="Shi L."/>
            <person name="Shih D."/>
            <person name="Sparrow T."/>
            <person name="Spaulding J."/>
            <person name="Stalker J."/>
            <person name="Stange-Thomann N."/>
            <person name="Stavropoulos S."/>
            <person name="Stone C."/>
            <person name="Strader C."/>
            <person name="Tesfaye S."/>
            <person name="Thomson T."/>
            <person name="Thoulutsang Y."/>
            <person name="Thoulutsang D."/>
            <person name="Topham K."/>
            <person name="Topping I."/>
            <person name="Tsamla T."/>
            <person name="Vassiliev H."/>
            <person name="Vo A."/>
            <person name="Wangchuk T."/>
            <person name="Wangdi T."/>
            <person name="Weiand M."/>
            <person name="Wilkinson J."/>
            <person name="Wilson A."/>
            <person name="Yadav S."/>
            <person name="Young G."/>
            <person name="Yu Q."/>
            <person name="Zembek L."/>
            <person name="Zhong D."/>
            <person name="Zimmer A."/>
            <person name="Zwirko Z."/>
            <person name="Jaffe D.B."/>
            <person name="Alvarez P."/>
            <person name="Brockman W."/>
            <person name="Butler J."/>
            <person name="Chin C."/>
            <person name="Gnerre S."/>
            <person name="Grabherr M."/>
            <person name="Kleber M."/>
            <person name="Mauceli E."/>
            <person name="MacCallum I."/>
        </authorList>
    </citation>
    <scope>NUCLEOTIDE SEQUENCE [LARGE SCALE GENOMIC DNA]</scope>
    <source>
        <strain evidence="3">Rob3c / Tucson 14021-0248.25</strain>
    </source>
</reference>
<evidence type="ECO:0000313" key="3">
    <source>
        <dbReference type="Proteomes" id="UP000001292"/>
    </source>
</evidence>